<dbReference type="Proteomes" id="UP000708208">
    <property type="component" value="Unassembled WGS sequence"/>
</dbReference>
<protein>
    <submittedName>
        <fullName evidence="1">Uncharacterized protein</fullName>
    </submittedName>
</protein>
<dbReference type="AlphaFoldDB" id="A0A8J2P2B1"/>
<dbReference type="EMBL" id="CAJVCH010079071">
    <property type="protein sequence ID" value="CAG7721384.1"/>
    <property type="molecule type" value="Genomic_DNA"/>
</dbReference>
<evidence type="ECO:0000313" key="2">
    <source>
        <dbReference type="Proteomes" id="UP000708208"/>
    </source>
</evidence>
<sequence length="292" mass="33133">MVSCPFRTNDDFRGKLDENHHIGTSELENLDFDIVNRIPCEYMHLVCLGVVKKIVRLWLRGSIQHFRLSGAQVDLLSTNLKNLSMFSIITFPEDGDSTAIVPSTWLTADKLSTKWPPFKSAQKIDSCVRSCETPGVNWSDEICRVIKPYDNYDFARRYALPRSTITSDLSDMEDVISPKHPRKKNPRQIDNVNNYQVSVKLHSRKPIQKNLATLPTPPVPVSFSEEEPTIEFPTKCIAPKTMETGHSLSYPDNLDSVVLETESNVIFTFEKSTQTEQHGFPSCTDSGKKFFS</sequence>
<keyword evidence="2" id="KW-1185">Reference proteome</keyword>
<accession>A0A8J2P2B1</accession>
<dbReference type="OrthoDB" id="10028922at2759"/>
<comment type="caution">
    <text evidence="1">The sequence shown here is derived from an EMBL/GenBank/DDBJ whole genome shotgun (WGS) entry which is preliminary data.</text>
</comment>
<evidence type="ECO:0000313" key="1">
    <source>
        <dbReference type="EMBL" id="CAG7721384.1"/>
    </source>
</evidence>
<proteinExistence type="predicted"/>
<gene>
    <name evidence="1" type="ORF">AFUS01_LOCUS10605</name>
</gene>
<organism evidence="1 2">
    <name type="scientific">Allacma fusca</name>
    <dbReference type="NCBI Taxonomy" id="39272"/>
    <lineage>
        <taxon>Eukaryota</taxon>
        <taxon>Metazoa</taxon>
        <taxon>Ecdysozoa</taxon>
        <taxon>Arthropoda</taxon>
        <taxon>Hexapoda</taxon>
        <taxon>Collembola</taxon>
        <taxon>Symphypleona</taxon>
        <taxon>Sminthuridae</taxon>
        <taxon>Allacma</taxon>
    </lineage>
</organism>
<name>A0A8J2P2B1_9HEXA</name>
<reference evidence="1" key="1">
    <citation type="submission" date="2021-06" db="EMBL/GenBank/DDBJ databases">
        <authorList>
            <person name="Hodson N. C."/>
            <person name="Mongue J. A."/>
            <person name="Jaron S. K."/>
        </authorList>
    </citation>
    <scope>NUCLEOTIDE SEQUENCE</scope>
</reference>